<protein>
    <submittedName>
        <fullName evidence="7">Uncharacterized protein</fullName>
    </submittedName>
</protein>
<dbReference type="PROSITE" id="PS00138">
    <property type="entry name" value="SUBTILASE_SER"/>
    <property type="match status" value="1"/>
</dbReference>
<comment type="caution">
    <text evidence="7">The sequence shown here is derived from an EMBL/GenBank/DDBJ whole genome shotgun (WGS) entry which is preliminary data.</text>
</comment>
<dbReference type="SUPFAM" id="SSF52743">
    <property type="entry name" value="Subtilisin-like"/>
    <property type="match status" value="1"/>
</dbReference>
<dbReference type="AlphaFoldDB" id="X1NSI2"/>
<feature type="non-terminal residue" evidence="7">
    <location>
        <position position="1"/>
    </location>
</feature>
<proteinExistence type="inferred from homology"/>
<evidence type="ECO:0000259" key="6">
    <source>
        <dbReference type="Pfam" id="PF18885"/>
    </source>
</evidence>
<keyword evidence="3" id="KW-0378">Hydrolase</keyword>
<gene>
    <name evidence="7" type="ORF">S06H3_26548</name>
</gene>
<dbReference type="InterPro" id="IPR036852">
    <property type="entry name" value="Peptidase_S8/S53_dom_sf"/>
</dbReference>
<keyword evidence="2" id="KW-0645">Protease</keyword>
<dbReference type="InterPro" id="IPR000209">
    <property type="entry name" value="Peptidase_S8/S53_dom"/>
</dbReference>
<dbReference type="InterPro" id="IPR050131">
    <property type="entry name" value="Peptidase_S8_subtilisin-like"/>
</dbReference>
<evidence type="ECO:0000259" key="5">
    <source>
        <dbReference type="Pfam" id="PF00082"/>
    </source>
</evidence>
<accession>X1NSI2</accession>
<feature type="domain" description="Peptidase S8/S53" evidence="5">
    <location>
        <begin position="4"/>
        <end position="151"/>
    </location>
</feature>
<sequence>VVKDAIKYARDKGCLLVTITHNDSDHVNNINRPVRWPAAYSKNYDNVIAVGAIDNGNNLANFSNVGPEVNVVAPGVNIRSTVPNYVTADNPTAALYLNWPGTSMAAPHVSGLAALILSVNRSLTPRRVREIIETTADNLGPAGKDDDFGYGRINCEKAIALLTGGTIFRWWKSSIGDHFYTTDPNGELAPQSGYQYEGAPFRLFPLNTQDTTPFFRWWKSSIGDHFYTTDPNGELAPQSGYQLEGNIGNIATIQLPGTVALHRWWKSSIGDHFYTTDPNGELTPQSGYQYEGIAV</sequence>
<feature type="non-terminal residue" evidence="7">
    <location>
        <position position="295"/>
    </location>
</feature>
<dbReference type="PANTHER" id="PTHR43806:SF11">
    <property type="entry name" value="CEREVISIN-RELATED"/>
    <property type="match status" value="1"/>
</dbReference>
<dbReference type="PROSITE" id="PS51892">
    <property type="entry name" value="SUBTILASE"/>
    <property type="match status" value="1"/>
</dbReference>
<feature type="domain" description="DUF5648" evidence="6">
    <location>
        <begin position="167"/>
        <end position="294"/>
    </location>
</feature>
<dbReference type="GO" id="GO:0006508">
    <property type="term" value="P:proteolysis"/>
    <property type="evidence" value="ECO:0007669"/>
    <property type="project" value="UniProtKB-KW"/>
</dbReference>
<comment type="similarity">
    <text evidence="1">Belongs to the peptidase S8 family.</text>
</comment>
<name>X1NSI2_9ZZZZ</name>
<dbReference type="EMBL" id="BARV01015349">
    <property type="protein sequence ID" value="GAI29765.1"/>
    <property type="molecule type" value="Genomic_DNA"/>
</dbReference>
<evidence type="ECO:0000256" key="4">
    <source>
        <dbReference type="ARBA" id="ARBA00022825"/>
    </source>
</evidence>
<dbReference type="PANTHER" id="PTHR43806">
    <property type="entry name" value="PEPTIDASE S8"/>
    <property type="match status" value="1"/>
</dbReference>
<dbReference type="InterPro" id="IPR043708">
    <property type="entry name" value="DUF5648"/>
</dbReference>
<dbReference type="Pfam" id="PF00082">
    <property type="entry name" value="Peptidase_S8"/>
    <property type="match status" value="1"/>
</dbReference>
<reference evidence="7" key="1">
    <citation type="journal article" date="2014" name="Front. Microbiol.">
        <title>High frequency of phylogenetically diverse reductive dehalogenase-homologous genes in deep subseafloor sedimentary metagenomes.</title>
        <authorList>
            <person name="Kawai M."/>
            <person name="Futagami T."/>
            <person name="Toyoda A."/>
            <person name="Takaki Y."/>
            <person name="Nishi S."/>
            <person name="Hori S."/>
            <person name="Arai W."/>
            <person name="Tsubouchi T."/>
            <person name="Morono Y."/>
            <person name="Uchiyama I."/>
            <person name="Ito T."/>
            <person name="Fujiyama A."/>
            <person name="Inagaki F."/>
            <person name="Takami H."/>
        </authorList>
    </citation>
    <scope>NUCLEOTIDE SEQUENCE</scope>
    <source>
        <strain evidence="7">Expedition CK06-06</strain>
    </source>
</reference>
<dbReference type="Gene3D" id="3.40.50.200">
    <property type="entry name" value="Peptidase S8/S53 domain"/>
    <property type="match status" value="1"/>
</dbReference>
<dbReference type="GO" id="GO:0004252">
    <property type="term" value="F:serine-type endopeptidase activity"/>
    <property type="evidence" value="ECO:0007669"/>
    <property type="project" value="InterPro"/>
</dbReference>
<keyword evidence="4" id="KW-0720">Serine protease</keyword>
<dbReference type="Pfam" id="PF18885">
    <property type="entry name" value="DUF5648"/>
    <property type="match status" value="1"/>
</dbReference>
<organism evidence="7">
    <name type="scientific">marine sediment metagenome</name>
    <dbReference type="NCBI Taxonomy" id="412755"/>
    <lineage>
        <taxon>unclassified sequences</taxon>
        <taxon>metagenomes</taxon>
        <taxon>ecological metagenomes</taxon>
    </lineage>
</organism>
<evidence type="ECO:0000256" key="3">
    <source>
        <dbReference type="ARBA" id="ARBA00022801"/>
    </source>
</evidence>
<dbReference type="InterPro" id="IPR023828">
    <property type="entry name" value="Peptidase_S8_Ser-AS"/>
</dbReference>
<evidence type="ECO:0000256" key="1">
    <source>
        <dbReference type="ARBA" id="ARBA00011073"/>
    </source>
</evidence>
<evidence type="ECO:0000313" key="7">
    <source>
        <dbReference type="EMBL" id="GAI29765.1"/>
    </source>
</evidence>
<evidence type="ECO:0000256" key="2">
    <source>
        <dbReference type="ARBA" id="ARBA00022670"/>
    </source>
</evidence>